<keyword evidence="9 11" id="KW-0275">Fatty acid biosynthesis</keyword>
<dbReference type="GO" id="GO:0004315">
    <property type="term" value="F:3-oxoacyl-[acyl-carrier-protein] synthase activity"/>
    <property type="evidence" value="ECO:0007669"/>
    <property type="project" value="UniProtKB-UniRule"/>
</dbReference>
<dbReference type="UniPathway" id="UPA00094"/>
<dbReference type="CDD" id="cd00834">
    <property type="entry name" value="KAS_I_II"/>
    <property type="match status" value="1"/>
</dbReference>
<comment type="function">
    <text evidence="11">Involved in the type II fatty acid elongation cycle. Catalyzes the elongation of a wide range of acyl-ACP by the addition of two carbons from malonyl-ACP to an acyl acceptor. Can efficiently catalyze the conversion of palmitoleoyl-ACP (cis-hexadec-9-enoyl-ACP) to cis-vaccenoyl-ACP (cis-octadec-11-enoyl-ACP), an essential step in the thermal regulation of fatty acid composition.</text>
</comment>
<organism evidence="15 16">
    <name type="scientific">Deinococcus yavapaiensis KR-236</name>
    <dbReference type="NCBI Taxonomy" id="694435"/>
    <lineage>
        <taxon>Bacteria</taxon>
        <taxon>Thermotogati</taxon>
        <taxon>Deinococcota</taxon>
        <taxon>Deinococci</taxon>
        <taxon>Deinococcales</taxon>
        <taxon>Deinococcaceae</taxon>
        <taxon>Deinococcus</taxon>
    </lineage>
</organism>
<accession>A0A318S621</accession>
<evidence type="ECO:0000256" key="11">
    <source>
        <dbReference type="PIRNR" id="PIRNR000447"/>
    </source>
</evidence>
<dbReference type="InterPro" id="IPR020841">
    <property type="entry name" value="PKS_Beta-ketoAc_synthase_dom"/>
</dbReference>
<dbReference type="PROSITE" id="PS00606">
    <property type="entry name" value="KS3_1"/>
    <property type="match status" value="1"/>
</dbReference>
<dbReference type="InterPro" id="IPR014031">
    <property type="entry name" value="Ketoacyl_synth_C"/>
</dbReference>
<dbReference type="InterPro" id="IPR014030">
    <property type="entry name" value="Ketoacyl_synth_N"/>
</dbReference>
<evidence type="ECO:0000256" key="1">
    <source>
        <dbReference type="ARBA" id="ARBA00005194"/>
    </source>
</evidence>
<comment type="similarity">
    <text evidence="2 11 13">Belongs to the thiolase-like superfamily. Beta-ketoacyl-ACP synthases family.</text>
</comment>
<dbReference type="Proteomes" id="UP000248326">
    <property type="component" value="Unassembled WGS sequence"/>
</dbReference>
<evidence type="ECO:0000256" key="6">
    <source>
        <dbReference type="ARBA" id="ARBA00022679"/>
    </source>
</evidence>
<keyword evidence="6 11" id="KW-0808">Transferase</keyword>
<proteinExistence type="inferred from homology"/>
<dbReference type="PANTHER" id="PTHR11712:SF336">
    <property type="entry name" value="3-OXOACYL-[ACYL-CARRIER-PROTEIN] SYNTHASE, MITOCHONDRIAL"/>
    <property type="match status" value="1"/>
</dbReference>
<keyword evidence="16" id="KW-1185">Reference proteome</keyword>
<dbReference type="SUPFAM" id="SSF53901">
    <property type="entry name" value="Thiolase-like"/>
    <property type="match status" value="2"/>
</dbReference>
<evidence type="ECO:0000256" key="13">
    <source>
        <dbReference type="RuleBase" id="RU003694"/>
    </source>
</evidence>
<evidence type="ECO:0000313" key="16">
    <source>
        <dbReference type="Proteomes" id="UP000248326"/>
    </source>
</evidence>
<sequence length="411" mass="43101">MKRVVITGLGPLTPIGMGAADFAVAQRAGKSGIGPITRFDASNMACRIAGEVTADFLQFVDPREVKRLDRFVQYALAAAALAVEHAGLTPQDLQSDRTGTLIGTGIGGLETFENQFKVMFERGAHRVSPMFIPMMIANMASGHVAMRYGAMGPSSTVVTACATGSGAIGEAMRYIQLGEADIMLAGGTEAAVTPIAIGSFSNMKALSTRNDDPQKASRPFSATRDGFVLGEGAGVLILEELEHARARGATIYAELLGYGVSADAHHITAPAPEGRGAQVAMRLALRSAGVNPEEVGYVNAHGTSTPANDLAETQAIKAIYGEHARKLQISSTKSMTGHLLGAAGAIEAIATAQALTDGILPPTINLDDPDPELDLDYIPHHAREAQVEVAMSNSFAFGGQNAVLVMRRFRS</sequence>
<evidence type="ECO:0000256" key="10">
    <source>
        <dbReference type="ARBA" id="ARBA00023315"/>
    </source>
</evidence>
<dbReference type="NCBIfam" id="NF005589">
    <property type="entry name" value="PRK07314.1"/>
    <property type="match status" value="1"/>
</dbReference>
<dbReference type="OrthoDB" id="9808669at2"/>
<feature type="domain" description="Ketosynthase family 3 (KS3)" evidence="14">
    <location>
        <begin position="1"/>
        <end position="408"/>
    </location>
</feature>
<gene>
    <name evidence="15" type="ORF">DES52_11445</name>
</gene>
<dbReference type="FunFam" id="3.40.47.10:FF:000009">
    <property type="entry name" value="3-oxoacyl-[acyl-carrier-protein] synthase 2"/>
    <property type="match status" value="1"/>
</dbReference>
<dbReference type="GO" id="GO:0005829">
    <property type="term" value="C:cytosol"/>
    <property type="evidence" value="ECO:0007669"/>
    <property type="project" value="TreeGrafter"/>
</dbReference>
<keyword evidence="10 11" id="KW-0012">Acyltransferase</keyword>
<comment type="pathway">
    <text evidence="1 11">Lipid metabolism; fatty acid biosynthesis.</text>
</comment>
<dbReference type="SMART" id="SM00825">
    <property type="entry name" value="PKS_KS"/>
    <property type="match status" value="1"/>
</dbReference>
<dbReference type="Pfam" id="PF00109">
    <property type="entry name" value="ketoacyl-synt"/>
    <property type="match status" value="1"/>
</dbReference>
<dbReference type="EC" id="2.3.1.179" evidence="3 11"/>
<dbReference type="PROSITE" id="PS52004">
    <property type="entry name" value="KS3_2"/>
    <property type="match status" value="1"/>
</dbReference>
<dbReference type="InterPro" id="IPR000794">
    <property type="entry name" value="Beta-ketoacyl_synthase"/>
</dbReference>
<dbReference type="InterPro" id="IPR018201">
    <property type="entry name" value="Ketoacyl_synth_AS"/>
</dbReference>
<name>A0A318S621_9DEIO</name>
<dbReference type="EMBL" id="QJSX01000014">
    <property type="protein sequence ID" value="PYE51844.1"/>
    <property type="molecule type" value="Genomic_DNA"/>
</dbReference>
<evidence type="ECO:0000256" key="7">
    <source>
        <dbReference type="ARBA" id="ARBA00022832"/>
    </source>
</evidence>
<comment type="catalytic activity">
    <reaction evidence="11">
        <text>(9Z)-hexadecenoyl-[ACP] + malonyl-[ACP] + H(+) = 3-oxo-(11Z)-octadecenoyl-[ACP] + holo-[ACP] + CO2</text>
        <dbReference type="Rhea" id="RHEA:55040"/>
        <dbReference type="Rhea" id="RHEA-COMP:9623"/>
        <dbReference type="Rhea" id="RHEA-COMP:9685"/>
        <dbReference type="Rhea" id="RHEA-COMP:10800"/>
        <dbReference type="Rhea" id="RHEA-COMP:14074"/>
        <dbReference type="ChEBI" id="CHEBI:15378"/>
        <dbReference type="ChEBI" id="CHEBI:16526"/>
        <dbReference type="ChEBI" id="CHEBI:64479"/>
        <dbReference type="ChEBI" id="CHEBI:78449"/>
        <dbReference type="ChEBI" id="CHEBI:83989"/>
        <dbReference type="ChEBI" id="CHEBI:138538"/>
        <dbReference type="EC" id="2.3.1.179"/>
    </reaction>
</comment>
<keyword evidence="8" id="KW-0443">Lipid metabolism</keyword>
<evidence type="ECO:0000256" key="5">
    <source>
        <dbReference type="ARBA" id="ARBA00022516"/>
    </source>
</evidence>
<evidence type="ECO:0000259" key="14">
    <source>
        <dbReference type="PROSITE" id="PS52004"/>
    </source>
</evidence>
<dbReference type="Pfam" id="PF02801">
    <property type="entry name" value="Ketoacyl-synt_C"/>
    <property type="match status" value="1"/>
</dbReference>
<dbReference type="RefSeq" id="WP_110887874.1">
    <property type="nucleotide sequence ID" value="NZ_QJSX01000014.1"/>
</dbReference>
<evidence type="ECO:0000256" key="2">
    <source>
        <dbReference type="ARBA" id="ARBA00008467"/>
    </source>
</evidence>
<dbReference type="NCBIfam" id="NF004970">
    <property type="entry name" value="PRK06333.1"/>
    <property type="match status" value="1"/>
</dbReference>
<dbReference type="PANTHER" id="PTHR11712">
    <property type="entry name" value="POLYKETIDE SYNTHASE-RELATED"/>
    <property type="match status" value="1"/>
</dbReference>
<dbReference type="InterPro" id="IPR017568">
    <property type="entry name" value="3-oxoacyl-ACP_synth-2"/>
</dbReference>
<evidence type="ECO:0000256" key="12">
    <source>
        <dbReference type="PIRSR" id="PIRSR000447-1"/>
    </source>
</evidence>
<dbReference type="GO" id="GO:0006633">
    <property type="term" value="P:fatty acid biosynthetic process"/>
    <property type="evidence" value="ECO:0007669"/>
    <property type="project" value="UniProtKB-UniRule"/>
</dbReference>
<dbReference type="Gene3D" id="3.40.47.10">
    <property type="match status" value="1"/>
</dbReference>
<dbReference type="NCBIfam" id="TIGR03150">
    <property type="entry name" value="fabF"/>
    <property type="match status" value="1"/>
</dbReference>
<comment type="catalytic activity">
    <reaction evidence="11">
        <text>a fatty acyl-[ACP] + malonyl-[ACP] + H(+) = a 3-oxoacyl-[ACP] + holo-[ACP] + CO2</text>
        <dbReference type="Rhea" id="RHEA:22836"/>
        <dbReference type="Rhea" id="RHEA-COMP:9623"/>
        <dbReference type="Rhea" id="RHEA-COMP:9685"/>
        <dbReference type="Rhea" id="RHEA-COMP:9916"/>
        <dbReference type="Rhea" id="RHEA-COMP:14125"/>
        <dbReference type="ChEBI" id="CHEBI:15378"/>
        <dbReference type="ChEBI" id="CHEBI:16526"/>
        <dbReference type="ChEBI" id="CHEBI:64479"/>
        <dbReference type="ChEBI" id="CHEBI:78449"/>
        <dbReference type="ChEBI" id="CHEBI:78776"/>
        <dbReference type="ChEBI" id="CHEBI:138651"/>
    </reaction>
</comment>
<evidence type="ECO:0000313" key="15">
    <source>
        <dbReference type="EMBL" id="PYE51844.1"/>
    </source>
</evidence>
<evidence type="ECO:0000256" key="3">
    <source>
        <dbReference type="ARBA" id="ARBA00012356"/>
    </source>
</evidence>
<evidence type="ECO:0000256" key="9">
    <source>
        <dbReference type="ARBA" id="ARBA00023160"/>
    </source>
</evidence>
<dbReference type="PIRSF" id="PIRSF000447">
    <property type="entry name" value="KAS_II"/>
    <property type="match status" value="1"/>
</dbReference>
<protein>
    <recommendedName>
        <fullName evidence="4 11">3-oxoacyl-[acyl-carrier-protein] synthase 2</fullName>
        <ecNumber evidence="3 11">2.3.1.179</ecNumber>
    </recommendedName>
</protein>
<dbReference type="InterPro" id="IPR016039">
    <property type="entry name" value="Thiolase-like"/>
</dbReference>
<feature type="active site" description="For beta-ketoacyl synthase activity" evidence="12">
    <location>
        <position position="161"/>
    </location>
</feature>
<keyword evidence="5 11" id="KW-0444">Lipid biosynthesis</keyword>
<reference evidence="15 16" key="1">
    <citation type="submission" date="2018-06" db="EMBL/GenBank/DDBJ databases">
        <title>Genomic Encyclopedia of Type Strains, Phase IV (KMG-IV): sequencing the most valuable type-strain genomes for metagenomic binning, comparative biology and taxonomic classification.</title>
        <authorList>
            <person name="Goeker M."/>
        </authorList>
    </citation>
    <scope>NUCLEOTIDE SEQUENCE [LARGE SCALE GENOMIC DNA]</scope>
    <source>
        <strain evidence="15 16">DSM 18048</strain>
    </source>
</reference>
<dbReference type="AlphaFoldDB" id="A0A318S621"/>
<comment type="caution">
    <text evidence="15">The sequence shown here is derived from an EMBL/GenBank/DDBJ whole genome shotgun (WGS) entry which is preliminary data.</text>
</comment>
<keyword evidence="7" id="KW-0276">Fatty acid metabolism</keyword>
<evidence type="ECO:0000256" key="4">
    <source>
        <dbReference type="ARBA" id="ARBA00014657"/>
    </source>
</evidence>
<evidence type="ECO:0000256" key="8">
    <source>
        <dbReference type="ARBA" id="ARBA00023098"/>
    </source>
</evidence>